<dbReference type="InterPro" id="IPR013083">
    <property type="entry name" value="Znf_RING/FYVE/PHD"/>
</dbReference>
<dbReference type="Gene3D" id="1.25.40.10">
    <property type="entry name" value="Tetratricopeptide repeat domain"/>
    <property type="match status" value="6"/>
</dbReference>
<keyword evidence="3" id="KW-0479">Metal-binding</keyword>
<feature type="repeat" description="PPR" evidence="8">
    <location>
        <begin position="1276"/>
        <end position="1310"/>
    </location>
</feature>
<dbReference type="InterPro" id="IPR017907">
    <property type="entry name" value="Znf_RING_CS"/>
</dbReference>
<feature type="repeat" description="PPR" evidence="8">
    <location>
        <begin position="1381"/>
        <end position="1415"/>
    </location>
</feature>
<dbReference type="InterPro" id="IPR001841">
    <property type="entry name" value="Znf_RING"/>
</dbReference>
<dbReference type="InterPro" id="IPR016135">
    <property type="entry name" value="UBQ-conjugating_enzyme/RWD"/>
</dbReference>
<feature type="repeat" description="PPR" evidence="8">
    <location>
        <begin position="1205"/>
        <end position="1239"/>
    </location>
</feature>
<feature type="repeat" description="PPR" evidence="8">
    <location>
        <begin position="995"/>
        <end position="1029"/>
    </location>
</feature>
<organism evidence="12 13">
    <name type="scientific">Salix dunnii</name>
    <dbReference type="NCBI Taxonomy" id="1413687"/>
    <lineage>
        <taxon>Eukaryota</taxon>
        <taxon>Viridiplantae</taxon>
        <taxon>Streptophyta</taxon>
        <taxon>Embryophyta</taxon>
        <taxon>Tracheophyta</taxon>
        <taxon>Spermatophyta</taxon>
        <taxon>Magnoliopsida</taxon>
        <taxon>eudicotyledons</taxon>
        <taxon>Gunneridae</taxon>
        <taxon>Pentapetalae</taxon>
        <taxon>rosids</taxon>
        <taxon>fabids</taxon>
        <taxon>Malpighiales</taxon>
        <taxon>Salicaceae</taxon>
        <taxon>Saliceae</taxon>
        <taxon>Salix</taxon>
    </lineage>
</organism>
<feature type="domain" description="RWD" evidence="10">
    <location>
        <begin position="152"/>
        <end position="315"/>
    </location>
</feature>
<evidence type="ECO:0000256" key="5">
    <source>
        <dbReference type="ARBA" id="ARBA00022771"/>
    </source>
</evidence>
<evidence type="ECO:0000259" key="10">
    <source>
        <dbReference type="PROSITE" id="PS50908"/>
    </source>
</evidence>
<keyword evidence="4" id="KW-0677">Repeat</keyword>
<name>A0A835TK21_9ROSI</name>
<evidence type="ECO:0000256" key="1">
    <source>
        <dbReference type="ARBA" id="ARBA00007626"/>
    </source>
</evidence>
<dbReference type="Gene3D" id="1.20.120.1750">
    <property type="match status" value="1"/>
</dbReference>
<feature type="compositionally biased region" description="Low complexity" evidence="9">
    <location>
        <begin position="64"/>
        <end position="76"/>
    </location>
</feature>
<dbReference type="Pfam" id="PF05773">
    <property type="entry name" value="RWD"/>
    <property type="match status" value="1"/>
</dbReference>
<feature type="repeat" description="PPR" evidence="8">
    <location>
        <begin position="1170"/>
        <end position="1204"/>
    </location>
</feature>
<evidence type="ECO:0000256" key="4">
    <source>
        <dbReference type="ARBA" id="ARBA00022737"/>
    </source>
</evidence>
<dbReference type="GO" id="GO:0005737">
    <property type="term" value="C:cytoplasm"/>
    <property type="evidence" value="ECO:0007669"/>
    <property type="project" value="UniProtKB-ARBA"/>
</dbReference>
<feature type="repeat" description="PPR" evidence="8">
    <location>
        <begin position="1311"/>
        <end position="1345"/>
    </location>
</feature>
<dbReference type="PROSITE" id="PS00518">
    <property type="entry name" value="ZF_RING_1"/>
    <property type="match status" value="1"/>
</dbReference>
<dbReference type="SUPFAM" id="SSF57850">
    <property type="entry name" value="RING/U-box"/>
    <property type="match status" value="3"/>
</dbReference>
<gene>
    <name evidence="12" type="ORF">SADUNF_Sadunf01G0113300</name>
</gene>
<dbReference type="SUPFAM" id="SSF54495">
    <property type="entry name" value="UBC-like"/>
    <property type="match status" value="1"/>
</dbReference>
<protein>
    <submittedName>
        <fullName evidence="12">Uncharacterized protein</fullName>
    </submittedName>
</protein>
<dbReference type="PANTHER" id="PTHR47938:SF35">
    <property type="entry name" value="PENTATRICOPEPTIDE REPEAT-CONTAINING PROTEIN 4, MITOCHONDRIAL-RELATED"/>
    <property type="match status" value="1"/>
</dbReference>
<dbReference type="Gene3D" id="3.30.40.10">
    <property type="entry name" value="Zinc/RING finger domain, C3HC4 (zinc finger)"/>
    <property type="match status" value="1"/>
</dbReference>
<sequence length="1433" mass="164051">MGKGRRDKRQIDESWTVKLLHDHSQHQQQQQGFDHESSSVPAASSKQQYIKKSEHKPSNSQEGSLNSPNSDPPSSSTEVGSSNFGKKVNGNKEKHLHETKKEEIEEKKEESQPDNGNGVDGVVTRFEELFLGAEEQELSEEQLRINDQLQEDELLAMESIYGDNTFILERQRGLRSFQVTSVPYNLKASCHVVQELIIQHLYVILQIHIHIEVPAELTVTAKLYSVGDCNGKSDSSEEFSYSFEVQYLPPIVLTCLLPKSYPSHLPPYFTISVQWLDSFSISHLCSMLDSIWMEKPGLEVIYQWADWLQNYSLSHLGIDKDIILGPYGTKHNKDRRAISGIVSLEVDVPSLRSYNDEQFHENFRKNLHECCICCSDFIKLPCQHFFCSKCMKRYSDIHVAEGTVNKLQCPEAKCGVMVPPGLLKQLLGDEEYEHWESLMLQKTLESMSDVAYCPRCETPCIEDEEQHAQCSKCLYSFCTLCRERRHLGIFCMTPEMKLRLLEIWRIDLIKNDILALEDFDNFLAPVQERQNSSHLKDGQKLKERAMINELLSVKEILRDAKQCPSCKMAISRTEGCNKMVCQNCGQFFCYRCNQEIDGYDHYKDGQCELFPQEEIQQWEERMNPRGVVAQVHAELFPDRVITCPNCGQFNVKKDCEAQFSAFWTKRLQAAHSGIVASTAPNQPGWKRLCSLKDETLDWPTNRGGLMWCNKMPVALFSVPFSVKMLQLEDTVSHYSSTSETDSDFNKFTVPRIKSKNPKRCELSRLVVELLKTLNWEVARQVKFSKAVNVYGFCNSIHAFRTIVHVFALAGLQREAQHLLTDIVFYYKEENLNVTGLFSTFLDSPECVGRSATVYSLLIKVFASNKMLTDAKDVFRLAKKIGVELHISSCNFLLKCLAEGDKLEAVRSLFDELKNSGPSPNVYTYTIMMNFYCKERHGQNIDLKHASQILEEMEKKGEIPTVVTYGVYIHGLCRAGSIEDAWNKIQDLRSSNQPLNIYCYNALIQGFCQKGRPDEALKLLEEMKDEGISPDVYSYSILVNAFCKEGDIESGMNLIQEMEHCNEKPPLVCCSSVLMGLCVKGLVKDCLNFFHELSAKGYKHDLISYSTLIHGFLKGHNMKSANNLVQEMRKNGLAPDSVIYNSLIREYCSKGCLKEALKNFYTMLQDGLQPDIITCNHIVDQYCSRGQFEEALIYINQMKDLNIFPNSYTYSVIIYFLCKYRAVEKAWEVLPIMFKNNVFPSIIHYTTIMDGYTKLFKNPMKAWKLYQKMPKLGCKPDNVTRTVLVDMFSKRGKMSKALNLFKEMAEEGLSQDEFAFTAIIAGYCRVGNVKRAWSMYKKMKRNNITPNVKTYTCLVDGFCKLKRLDMATMLIDDMKRNNVTPDVKTYTALIAGYQRIENIDRAYEVFNEMKKKGILPDHIAYATLRLGADVATED</sequence>
<dbReference type="SUPFAM" id="SSF81901">
    <property type="entry name" value="HCP-like"/>
    <property type="match status" value="1"/>
</dbReference>
<feature type="repeat" description="PPR" evidence="8">
    <location>
        <begin position="1030"/>
        <end position="1064"/>
    </location>
</feature>
<evidence type="ECO:0000313" key="12">
    <source>
        <dbReference type="EMBL" id="KAF9689640.1"/>
    </source>
</evidence>
<evidence type="ECO:0000256" key="8">
    <source>
        <dbReference type="PROSITE-ProRule" id="PRU00708"/>
    </source>
</evidence>
<dbReference type="InterPro" id="IPR002885">
    <property type="entry name" value="PPR_rpt"/>
</dbReference>
<dbReference type="OrthoDB" id="185373at2759"/>
<proteinExistence type="inferred from homology"/>
<dbReference type="Pfam" id="PF01485">
    <property type="entry name" value="IBR"/>
    <property type="match status" value="1"/>
</dbReference>
<feature type="domain" description="RING-type" evidence="11">
    <location>
        <begin position="366"/>
        <end position="612"/>
    </location>
</feature>
<feature type="repeat" description="PPR" evidence="8">
    <location>
        <begin position="885"/>
        <end position="919"/>
    </location>
</feature>
<dbReference type="GO" id="GO:0016740">
    <property type="term" value="F:transferase activity"/>
    <property type="evidence" value="ECO:0007669"/>
    <property type="project" value="UniProtKB-KW"/>
</dbReference>
<dbReference type="Proteomes" id="UP000657918">
    <property type="component" value="Unassembled WGS sequence"/>
</dbReference>
<comment type="similarity">
    <text evidence="1">Belongs to the PPR family. P subfamily.</text>
</comment>
<dbReference type="SMART" id="SM00647">
    <property type="entry name" value="IBR"/>
    <property type="match status" value="2"/>
</dbReference>
<dbReference type="PROSITE" id="PS50908">
    <property type="entry name" value="RWD"/>
    <property type="match status" value="1"/>
</dbReference>
<dbReference type="InterPro" id="IPR002867">
    <property type="entry name" value="IBR_dom"/>
</dbReference>
<feature type="region of interest" description="Disordered" evidence="9">
    <location>
        <begin position="1"/>
        <end position="119"/>
    </location>
</feature>
<dbReference type="InterPro" id="IPR006575">
    <property type="entry name" value="RWD_dom"/>
</dbReference>
<dbReference type="FunFam" id="3.30.40.10:FF:000358">
    <property type="entry name" value="RBR-type E3 ubiquitin transferase"/>
    <property type="match status" value="1"/>
</dbReference>
<dbReference type="PROSITE" id="PS51873">
    <property type="entry name" value="TRIAD"/>
    <property type="match status" value="1"/>
</dbReference>
<feature type="repeat" description="PPR" evidence="8">
    <location>
        <begin position="1100"/>
        <end position="1134"/>
    </location>
</feature>
<comment type="caution">
    <text evidence="12">The sequence shown here is derived from an EMBL/GenBank/DDBJ whole genome shotgun (WGS) entry which is preliminary data.</text>
</comment>
<feature type="compositionally biased region" description="Polar residues" evidence="9">
    <location>
        <begin position="38"/>
        <end position="50"/>
    </location>
</feature>
<evidence type="ECO:0000256" key="2">
    <source>
        <dbReference type="ARBA" id="ARBA00022679"/>
    </source>
</evidence>
<keyword evidence="13" id="KW-1185">Reference proteome</keyword>
<dbReference type="CDD" id="cd23820">
    <property type="entry name" value="RWD_RNF14"/>
    <property type="match status" value="1"/>
</dbReference>
<feature type="repeat" description="PPR" evidence="8">
    <location>
        <begin position="1240"/>
        <end position="1275"/>
    </location>
</feature>
<dbReference type="PROSITE" id="PS51375">
    <property type="entry name" value="PPR"/>
    <property type="match status" value="14"/>
</dbReference>
<keyword evidence="7" id="KW-0862">Zinc</keyword>
<feature type="repeat" description="PPR" evidence="8">
    <location>
        <begin position="960"/>
        <end position="994"/>
    </location>
</feature>
<dbReference type="CDD" id="cd20341">
    <property type="entry name" value="BRcat_RBR_RNF14"/>
    <property type="match status" value="1"/>
</dbReference>
<reference evidence="12 13" key="1">
    <citation type="submission" date="2020-10" db="EMBL/GenBank/DDBJ databases">
        <title>Plant Genome Project.</title>
        <authorList>
            <person name="Zhang R.-G."/>
        </authorList>
    </citation>
    <scope>NUCLEOTIDE SEQUENCE [LARGE SCALE GENOMIC DNA]</scope>
    <source>
        <strain evidence="12">FAFU-HL-1</strain>
        <tissue evidence="12">Leaf</tissue>
    </source>
</reference>
<dbReference type="SMART" id="SM00184">
    <property type="entry name" value="RING"/>
    <property type="match status" value="2"/>
</dbReference>
<evidence type="ECO:0000313" key="13">
    <source>
        <dbReference type="Proteomes" id="UP000657918"/>
    </source>
</evidence>
<keyword evidence="5" id="KW-0863">Zinc-finger</keyword>
<dbReference type="PANTHER" id="PTHR47938">
    <property type="entry name" value="RESPIRATORY COMPLEX I CHAPERONE (CIA84), PUTATIVE (AFU_ORTHOLOGUE AFUA_2G06020)-RELATED"/>
    <property type="match status" value="1"/>
</dbReference>
<evidence type="ECO:0000259" key="11">
    <source>
        <dbReference type="PROSITE" id="PS51873"/>
    </source>
</evidence>
<dbReference type="GO" id="GO:0008270">
    <property type="term" value="F:zinc ion binding"/>
    <property type="evidence" value="ECO:0007669"/>
    <property type="project" value="UniProtKB-KW"/>
</dbReference>
<dbReference type="SMART" id="SM00591">
    <property type="entry name" value="RWD"/>
    <property type="match status" value="1"/>
</dbReference>
<dbReference type="FunFam" id="1.20.120.1750:FF:000029">
    <property type="entry name" value="RBR-type E3 ubiquitin transferase"/>
    <property type="match status" value="1"/>
</dbReference>
<dbReference type="Pfam" id="PF01535">
    <property type="entry name" value="PPR"/>
    <property type="match status" value="2"/>
</dbReference>
<keyword evidence="2" id="KW-0808">Transferase</keyword>
<feature type="repeat" description="PPR" evidence="8">
    <location>
        <begin position="1135"/>
        <end position="1169"/>
    </location>
</feature>
<accession>A0A835TK21</accession>
<evidence type="ECO:0000256" key="6">
    <source>
        <dbReference type="ARBA" id="ARBA00022786"/>
    </source>
</evidence>
<dbReference type="Pfam" id="PF13812">
    <property type="entry name" value="PPR_3"/>
    <property type="match status" value="2"/>
</dbReference>
<dbReference type="Gene3D" id="3.10.110.10">
    <property type="entry name" value="Ubiquitin Conjugating Enzyme"/>
    <property type="match status" value="1"/>
</dbReference>
<dbReference type="Pfam" id="PF13041">
    <property type="entry name" value="PPR_2"/>
    <property type="match status" value="5"/>
</dbReference>
<dbReference type="NCBIfam" id="TIGR00756">
    <property type="entry name" value="PPR"/>
    <property type="match status" value="10"/>
</dbReference>
<dbReference type="InterPro" id="IPR044066">
    <property type="entry name" value="TRIAD_supradom"/>
</dbReference>
<keyword evidence="6" id="KW-0833">Ubl conjugation pathway</keyword>
<feature type="compositionally biased region" description="Basic and acidic residues" evidence="9">
    <location>
        <begin position="90"/>
        <end position="111"/>
    </location>
</feature>
<evidence type="ECO:0000256" key="7">
    <source>
        <dbReference type="ARBA" id="ARBA00022833"/>
    </source>
</evidence>
<dbReference type="Pfam" id="PF26200">
    <property type="entry name" value="Rcat_RNF216"/>
    <property type="match status" value="1"/>
</dbReference>
<evidence type="ECO:0000256" key="9">
    <source>
        <dbReference type="SAM" id="MobiDB-lite"/>
    </source>
</evidence>
<dbReference type="EMBL" id="JADGMS010000001">
    <property type="protein sequence ID" value="KAF9689640.1"/>
    <property type="molecule type" value="Genomic_DNA"/>
</dbReference>
<feature type="repeat" description="PPR" evidence="8">
    <location>
        <begin position="1346"/>
        <end position="1380"/>
    </location>
</feature>
<dbReference type="GO" id="GO:0003729">
    <property type="term" value="F:mRNA binding"/>
    <property type="evidence" value="ECO:0007669"/>
    <property type="project" value="TreeGrafter"/>
</dbReference>
<evidence type="ECO:0000256" key="3">
    <source>
        <dbReference type="ARBA" id="ARBA00022723"/>
    </source>
</evidence>
<dbReference type="InterPro" id="IPR011990">
    <property type="entry name" value="TPR-like_helical_dom_sf"/>
</dbReference>
<feature type="repeat" description="PPR" evidence="8">
    <location>
        <begin position="920"/>
        <end position="959"/>
    </location>
</feature>